<evidence type="ECO:0000313" key="6">
    <source>
        <dbReference type="EMBL" id="KAE8344482.1"/>
    </source>
</evidence>
<proteinExistence type="inferred from homology"/>
<evidence type="ECO:0000256" key="2">
    <source>
        <dbReference type="ARBA" id="ARBA00023002"/>
    </source>
</evidence>
<dbReference type="InterPro" id="IPR036291">
    <property type="entry name" value="NAD(P)-bd_dom_sf"/>
</dbReference>
<gene>
    <name evidence="6" type="ORF">BDV24DRAFT_171927</name>
</gene>
<dbReference type="PANTHER" id="PTHR10996">
    <property type="entry name" value="2-HYDROXYACID DEHYDROGENASE-RELATED"/>
    <property type="match status" value="1"/>
</dbReference>
<dbReference type="Gene3D" id="3.40.50.720">
    <property type="entry name" value="NAD(P)-binding Rossmann-like Domain"/>
    <property type="match status" value="2"/>
</dbReference>
<dbReference type="PROSITE" id="PS00671">
    <property type="entry name" value="D_2_HYDROXYACID_DH_3"/>
    <property type="match status" value="1"/>
</dbReference>
<dbReference type="CDD" id="cd12168">
    <property type="entry name" value="Mand_dh_like"/>
    <property type="match status" value="1"/>
</dbReference>
<evidence type="ECO:0000259" key="4">
    <source>
        <dbReference type="Pfam" id="PF00389"/>
    </source>
</evidence>
<dbReference type="OrthoDB" id="9991913at2759"/>
<dbReference type="InterPro" id="IPR029753">
    <property type="entry name" value="D-isomer_DH_CS"/>
</dbReference>
<dbReference type="Pfam" id="PF00389">
    <property type="entry name" value="2-Hacid_dh"/>
    <property type="match status" value="1"/>
</dbReference>
<comment type="similarity">
    <text evidence="1 3">Belongs to the D-isomer specific 2-hydroxyacid dehydrogenase family.</text>
</comment>
<dbReference type="GO" id="GO:0030267">
    <property type="term" value="F:glyoxylate reductase (NADPH) activity"/>
    <property type="evidence" value="ECO:0007669"/>
    <property type="project" value="TreeGrafter"/>
</dbReference>
<dbReference type="InterPro" id="IPR006139">
    <property type="entry name" value="D-isomer_2_OHA_DH_cat_dom"/>
</dbReference>
<organism evidence="6">
    <name type="scientific">Aspergillus arachidicola</name>
    <dbReference type="NCBI Taxonomy" id="656916"/>
    <lineage>
        <taxon>Eukaryota</taxon>
        <taxon>Fungi</taxon>
        <taxon>Dikarya</taxon>
        <taxon>Ascomycota</taxon>
        <taxon>Pezizomycotina</taxon>
        <taxon>Eurotiomycetes</taxon>
        <taxon>Eurotiomycetidae</taxon>
        <taxon>Eurotiales</taxon>
        <taxon>Aspergillaceae</taxon>
        <taxon>Aspergillus</taxon>
        <taxon>Aspergillus subgen. Circumdati</taxon>
    </lineage>
</organism>
<dbReference type="SUPFAM" id="SSF51735">
    <property type="entry name" value="NAD(P)-binding Rossmann-fold domains"/>
    <property type="match status" value="1"/>
</dbReference>
<dbReference type="InterPro" id="IPR029752">
    <property type="entry name" value="D-isomer_DH_CS1"/>
</dbReference>
<dbReference type="Pfam" id="PF02826">
    <property type="entry name" value="2-Hacid_dh_C"/>
    <property type="match status" value="1"/>
</dbReference>
<dbReference type="PANTHER" id="PTHR10996:SF257">
    <property type="entry name" value="GLYOXYLATE REDUCTASE 1"/>
    <property type="match status" value="1"/>
</dbReference>
<evidence type="ECO:0000256" key="1">
    <source>
        <dbReference type="ARBA" id="ARBA00005854"/>
    </source>
</evidence>
<feature type="domain" description="D-isomer specific 2-hydroxyacid dehydrogenase catalytic" evidence="4">
    <location>
        <begin position="71"/>
        <end position="341"/>
    </location>
</feature>
<evidence type="ECO:0000259" key="5">
    <source>
        <dbReference type="Pfam" id="PF02826"/>
    </source>
</evidence>
<accession>A0A5N6YG85</accession>
<dbReference type="InterPro" id="IPR050223">
    <property type="entry name" value="D-isomer_2-hydroxyacid_DH"/>
</dbReference>
<dbReference type="Proteomes" id="UP000325558">
    <property type="component" value="Unassembled WGS sequence"/>
</dbReference>
<dbReference type="SUPFAM" id="SSF52283">
    <property type="entry name" value="Formate/glycerate dehydrogenase catalytic domain-like"/>
    <property type="match status" value="1"/>
</dbReference>
<evidence type="ECO:0000256" key="3">
    <source>
        <dbReference type="RuleBase" id="RU003719"/>
    </source>
</evidence>
<sequence length="356" mass="39484">MATISKHIATSIRPKPSILLIGKLHHSKSEWSKLQTKYKTYQFTGNRQQFLQNCQSGTWDGVAALYRTNSTLETGPFDKELIQSLPPTLRFICLNGAGYDGMDVRACTERGIRISNTPKVVADATADVAMFLLLGALRQAMIPLVSIRNGQWKGDTPLGRDPGGKVLGILGMGAIGQAIAHRARAFGLKIIYHNRSKLSRDKEGRGISFLVFSSTLDSVRNRRRRIYIISLNLPATVKTRHIISKAEFKKMKDDVVIINTARGSLLDEAALVEALQAGKVASAGLDVFENEPIVHPGLLHDNRVMILPHIGTTTRETKREMELLTLRNIENALDDGKLLTPIIEQQEGPVQRHIKR</sequence>
<protein>
    <recommendedName>
        <fullName evidence="7">2-hydroxyacid dehydrogenase</fullName>
    </recommendedName>
</protein>
<dbReference type="AlphaFoldDB" id="A0A5N6YG85"/>
<dbReference type="GO" id="GO:0016618">
    <property type="term" value="F:hydroxypyruvate reductase [NAD(P)H] activity"/>
    <property type="evidence" value="ECO:0007669"/>
    <property type="project" value="TreeGrafter"/>
</dbReference>
<dbReference type="PROSITE" id="PS00065">
    <property type="entry name" value="D_2_HYDROXYACID_DH_1"/>
    <property type="match status" value="1"/>
</dbReference>
<reference evidence="6" key="1">
    <citation type="submission" date="2019-04" db="EMBL/GenBank/DDBJ databases">
        <title>Friends and foes A comparative genomics study of 23 Aspergillus species from section Flavi.</title>
        <authorList>
            <consortium name="DOE Joint Genome Institute"/>
            <person name="Kjaerbolling I."/>
            <person name="Vesth T."/>
            <person name="Frisvad J.C."/>
            <person name="Nybo J.L."/>
            <person name="Theobald S."/>
            <person name="Kildgaard S."/>
            <person name="Isbrandt T."/>
            <person name="Kuo A."/>
            <person name="Sato A."/>
            <person name="Lyhne E.K."/>
            <person name="Kogle M.E."/>
            <person name="Wiebenga A."/>
            <person name="Kun R.S."/>
            <person name="Lubbers R.J."/>
            <person name="Makela M.R."/>
            <person name="Barry K."/>
            <person name="Chovatia M."/>
            <person name="Clum A."/>
            <person name="Daum C."/>
            <person name="Haridas S."/>
            <person name="He G."/>
            <person name="LaButti K."/>
            <person name="Lipzen A."/>
            <person name="Mondo S."/>
            <person name="Riley R."/>
            <person name="Salamov A."/>
            <person name="Simmons B.A."/>
            <person name="Magnuson J.K."/>
            <person name="Henrissat B."/>
            <person name="Mortensen U.H."/>
            <person name="Larsen T.O."/>
            <person name="Devries R.P."/>
            <person name="Grigoriev I.V."/>
            <person name="Machida M."/>
            <person name="Baker S.E."/>
            <person name="Andersen M.R."/>
        </authorList>
    </citation>
    <scope>NUCLEOTIDE SEQUENCE</scope>
    <source>
        <strain evidence="6">CBS 117612</strain>
    </source>
</reference>
<dbReference type="EMBL" id="ML737124">
    <property type="protein sequence ID" value="KAE8344482.1"/>
    <property type="molecule type" value="Genomic_DNA"/>
</dbReference>
<evidence type="ECO:0008006" key="7">
    <source>
        <dbReference type="Google" id="ProtNLM"/>
    </source>
</evidence>
<name>A0A5N6YG85_9EURO</name>
<keyword evidence="2 3" id="KW-0560">Oxidoreductase</keyword>
<feature type="domain" description="D-isomer specific 2-hydroxyacid dehydrogenase NAD-binding" evidence="5">
    <location>
        <begin position="131"/>
        <end position="311"/>
    </location>
</feature>
<dbReference type="GO" id="GO:0005829">
    <property type="term" value="C:cytosol"/>
    <property type="evidence" value="ECO:0007669"/>
    <property type="project" value="TreeGrafter"/>
</dbReference>
<dbReference type="InterPro" id="IPR006140">
    <property type="entry name" value="D-isomer_DH_NAD-bd"/>
</dbReference>
<dbReference type="GO" id="GO:0051287">
    <property type="term" value="F:NAD binding"/>
    <property type="evidence" value="ECO:0007669"/>
    <property type="project" value="InterPro"/>
</dbReference>